<evidence type="ECO:0000313" key="3">
    <source>
        <dbReference type="Proteomes" id="UP001157186"/>
    </source>
</evidence>
<comment type="caution">
    <text evidence="2">The sequence shown here is derived from an EMBL/GenBank/DDBJ whole genome shotgun (WGS) entry which is preliminary data.</text>
</comment>
<evidence type="ECO:0000313" key="2">
    <source>
        <dbReference type="EMBL" id="GLX78564.1"/>
    </source>
</evidence>
<evidence type="ECO:0000256" key="1">
    <source>
        <dbReference type="SAM" id="SignalP"/>
    </source>
</evidence>
<dbReference type="EMBL" id="BSST01000001">
    <property type="protein sequence ID" value="GLX78564.1"/>
    <property type="molecule type" value="Genomic_DNA"/>
</dbReference>
<keyword evidence="1" id="KW-0732">Signal</keyword>
<reference evidence="2 3" key="1">
    <citation type="submission" date="2023-03" db="EMBL/GenBank/DDBJ databases">
        <title>Draft genome sequence of Thalassotalea insulae KCTC 62186T.</title>
        <authorList>
            <person name="Sawabe T."/>
        </authorList>
    </citation>
    <scope>NUCLEOTIDE SEQUENCE [LARGE SCALE GENOMIC DNA]</scope>
    <source>
        <strain evidence="2 3">KCTC 62186</strain>
    </source>
</reference>
<gene>
    <name evidence="2" type="ORF">tinsulaeT_19040</name>
</gene>
<dbReference type="Proteomes" id="UP001157186">
    <property type="component" value="Unassembled WGS sequence"/>
</dbReference>
<name>A0ABQ6GTS8_9GAMM</name>
<accession>A0ABQ6GTS8</accession>
<organism evidence="2 3">
    <name type="scientific">Thalassotalea insulae</name>
    <dbReference type="NCBI Taxonomy" id="2056778"/>
    <lineage>
        <taxon>Bacteria</taxon>
        <taxon>Pseudomonadati</taxon>
        <taxon>Pseudomonadota</taxon>
        <taxon>Gammaproteobacteria</taxon>
        <taxon>Alteromonadales</taxon>
        <taxon>Colwelliaceae</taxon>
        <taxon>Thalassotalea</taxon>
    </lineage>
</organism>
<feature type="chain" id="PRO_5046889713" evidence="1">
    <location>
        <begin position="22"/>
        <end position="167"/>
    </location>
</feature>
<protein>
    <submittedName>
        <fullName evidence="2">Uncharacterized protein</fullName>
    </submittedName>
</protein>
<dbReference type="RefSeq" id="WP_284244446.1">
    <property type="nucleotide sequence ID" value="NZ_BSST01000001.1"/>
</dbReference>
<keyword evidence="3" id="KW-1185">Reference proteome</keyword>
<feature type="signal peptide" evidence="1">
    <location>
        <begin position="1"/>
        <end position="21"/>
    </location>
</feature>
<proteinExistence type="predicted"/>
<sequence>MKYLFNFFLLIFATTAHNAKAQQITVESALLACKDKTQVHENFPFNYRYGVDLVLKNTSDQNLTIATNINSATTMFNKENIYQVSLNHQMVKHGDNVIIPPTSTLQLVELYPGEFTSISYQFSHNALIEQAKLEFIATESLANRFNLWQGRALSPAVKTRIMHKCKT</sequence>